<accession>A0ABQ6NTP6</accession>
<protein>
    <submittedName>
        <fullName evidence="1">Uncharacterized protein</fullName>
    </submittedName>
</protein>
<dbReference type="RefSeq" id="WP_317981740.1">
    <property type="nucleotide sequence ID" value="NZ_BTCL01000023.1"/>
</dbReference>
<organism evidence="1 2">
    <name type="scientific">Paenibacillus glycanilyticus</name>
    <dbReference type="NCBI Taxonomy" id="126569"/>
    <lineage>
        <taxon>Bacteria</taxon>
        <taxon>Bacillati</taxon>
        <taxon>Bacillota</taxon>
        <taxon>Bacilli</taxon>
        <taxon>Bacillales</taxon>
        <taxon>Paenibacillaceae</taxon>
        <taxon>Paenibacillus</taxon>
    </lineage>
</organism>
<sequence length="200" mass="23193">MRRVPMERPTDHYDARLFKIDEQLCALLEERREISNQNPGFPPFKSIECWADRYRLYPDLLKSLFSLLLNEEVYLPLVEPAGFRKHLHVPRCVESGDKVYTLSGIRQYENASVVNLSIHGDYRERNNEAMRTHTYIELELGDGYHCYIEQGTSNGGNSAYGFVVSPALPDDLAGITFAFREYERPLKRKPTGVEIVFRME</sequence>
<gene>
    <name evidence="1" type="ORF">PghCCS26_50290</name>
</gene>
<evidence type="ECO:0000313" key="2">
    <source>
        <dbReference type="Proteomes" id="UP001285921"/>
    </source>
</evidence>
<reference evidence="1 2" key="1">
    <citation type="submission" date="2023-05" db="EMBL/GenBank/DDBJ databases">
        <title>Draft genome of Paenibacillus sp. CCS26.</title>
        <authorList>
            <person name="Akita H."/>
            <person name="Shinto Y."/>
            <person name="Kimura Z."/>
        </authorList>
    </citation>
    <scope>NUCLEOTIDE SEQUENCE [LARGE SCALE GENOMIC DNA]</scope>
    <source>
        <strain evidence="1 2">CCS26</strain>
    </source>
</reference>
<dbReference type="EMBL" id="BTCL01000023">
    <property type="protein sequence ID" value="GMK47899.1"/>
    <property type="molecule type" value="Genomic_DNA"/>
</dbReference>
<name>A0ABQ6NTP6_9BACL</name>
<comment type="caution">
    <text evidence="1">The sequence shown here is derived from an EMBL/GenBank/DDBJ whole genome shotgun (WGS) entry which is preliminary data.</text>
</comment>
<keyword evidence="2" id="KW-1185">Reference proteome</keyword>
<dbReference type="Proteomes" id="UP001285921">
    <property type="component" value="Unassembled WGS sequence"/>
</dbReference>
<evidence type="ECO:0000313" key="1">
    <source>
        <dbReference type="EMBL" id="GMK47899.1"/>
    </source>
</evidence>
<proteinExistence type="predicted"/>